<dbReference type="EMBL" id="JAASQV010000004">
    <property type="protein sequence ID" value="NIJ66600.1"/>
    <property type="molecule type" value="Genomic_DNA"/>
</dbReference>
<organism evidence="9 10">
    <name type="scientific">Sphingomonas leidyi</name>
    <dbReference type="NCBI Taxonomy" id="68569"/>
    <lineage>
        <taxon>Bacteria</taxon>
        <taxon>Pseudomonadati</taxon>
        <taxon>Pseudomonadota</taxon>
        <taxon>Alphaproteobacteria</taxon>
        <taxon>Sphingomonadales</taxon>
        <taxon>Sphingomonadaceae</taxon>
        <taxon>Sphingomonas</taxon>
    </lineage>
</organism>
<dbReference type="GO" id="GO:0010041">
    <property type="term" value="P:response to iron(III) ion"/>
    <property type="evidence" value="ECO:0007669"/>
    <property type="project" value="TreeGrafter"/>
</dbReference>
<evidence type="ECO:0000256" key="3">
    <source>
        <dbReference type="ARBA" id="ARBA00022676"/>
    </source>
</evidence>
<comment type="subcellular location">
    <subcellularLocation>
        <location evidence="1">Cell membrane</location>
        <topology evidence="1">Multi-pass membrane protein</topology>
    </subcellularLocation>
</comment>
<dbReference type="GO" id="GO:0009103">
    <property type="term" value="P:lipopolysaccharide biosynthetic process"/>
    <property type="evidence" value="ECO:0007669"/>
    <property type="project" value="UniProtKB-ARBA"/>
</dbReference>
<dbReference type="Proteomes" id="UP000564677">
    <property type="component" value="Unassembled WGS sequence"/>
</dbReference>
<name>A0A7X5ZWU8_9SPHN</name>
<keyword evidence="3" id="KW-0328">Glycosyltransferase</keyword>
<evidence type="ECO:0008006" key="11">
    <source>
        <dbReference type="Google" id="ProtNLM"/>
    </source>
</evidence>
<reference evidence="9 10" key="1">
    <citation type="submission" date="2020-03" db="EMBL/GenBank/DDBJ databases">
        <title>Genomic Encyclopedia of Type Strains, Phase IV (KMG-IV): sequencing the most valuable type-strain genomes for metagenomic binning, comparative biology and taxonomic classification.</title>
        <authorList>
            <person name="Goeker M."/>
        </authorList>
    </citation>
    <scope>NUCLEOTIDE SEQUENCE [LARGE SCALE GENOMIC DNA]</scope>
    <source>
        <strain evidence="9 10">DSM 4733</strain>
    </source>
</reference>
<evidence type="ECO:0000256" key="8">
    <source>
        <dbReference type="SAM" id="Phobius"/>
    </source>
</evidence>
<dbReference type="GO" id="GO:0016763">
    <property type="term" value="F:pentosyltransferase activity"/>
    <property type="evidence" value="ECO:0007669"/>
    <property type="project" value="TreeGrafter"/>
</dbReference>
<proteinExistence type="predicted"/>
<evidence type="ECO:0000256" key="6">
    <source>
        <dbReference type="ARBA" id="ARBA00022989"/>
    </source>
</evidence>
<feature type="transmembrane region" description="Helical" evidence="8">
    <location>
        <begin position="381"/>
        <end position="398"/>
    </location>
</feature>
<feature type="transmembrane region" description="Helical" evidence="8">
    <location>
        <begin position="352"/>
        <end position="374"/>
    </location>
</feature>
<keyword evidence="5 8" id="KW-0812">Transmembrane</keyword>
<gene>
    <name evidence="9" type="ORF">FHR20_003576</name>
</gene>
<evidence type="ECO:0000256" key="5">
    <source>
        <dbReference type="ARBA" id="ARBA00022692"/>
    </source>
</evidence>
<evidence type="ECO:0000256" key="2">
    <source>
        <dbReference type="ARBA" id="ARBA00022475"/>
    </source>
</evidence>
<keyword evidence="2" id="KW-1003">Cell membrane</keyword>
<feature type="transmembrane region" description="Helical" evidence="8">
    <location>
        <begin position="145"/>
        <end position="163"/>
    </location>
</feature>
<feature type="transmembrane region" description="Helical" evidence="8">
    <location>
        <begin position="169"/>
        <end position="187"/>
    </location>
</feature>
<keyword evidence="6 8" id="KW-1133">Transmembrane helix</keyword>
<protein>
    <recommendedName>
        <fullName evidence="11">Glycosyltransferase RgtA/B/C/D-like domain-containing protein</fullName>
    </recommendedName>
</protein>
<feature type="transmembrane region" description="Helical" evidence="8">
    <location>
        <begin position="240"/>
        <end position="264"/>
    </location>
</feature>
<accession>A0A7X5ZWU8</accession>
<feature type="transmembrane region" description="Helical" evidence="8">
    <location>
        <begin position="194"/>
        <end position="211"/>
    </location>
</feature>
<evidence type="ECO:0000313" key="9">
    <source>
        <dbReference type="EMBL" id="NIJ66600.1"/>
    </source>
</evidence>
<dbReference type="AlphaFoldDB" id="A0A7X5ZWU8"/>
<dbReference type="InterPro" id="IPR050297">
    <property type="entry name" value="LipidA_mod_glycosyltrf_83"/>
</dbReference>
<feature type="transmembrane region" description="Helical" evidence="8">
    <location>
        <begin position="296"/>
        <end position="315"/>
    </location>
</feature>
<sequence>MSMPRSPARAWPDPSHLRRLRLVEPERLPWTVRLAAAARAWVDSPARLAALLLLVAVAARAAQFGNPVVQVDDEFYLLTGDRMLHGALPYVDIWDRKPIGLFLIYAGIRLLGGAGVLQYQIVATLFAVATALVVARIARNLSGPHGAAAAGVVYILYLGIFGGEGGQSPVFYDLFVALAAWTMIGLVRRPGFGTLAFGGGMVAMLLIGVAMQVKYTALFEGLFFGLALLWLGFKRGTGRGTLAAMALAWIGAALLPTLAAWAWYAAIGHGDAFVQANFLSILDRGSDGLGIALKRLAGMVLCLVPLALAAWLGRGMARPVSDDVRRLLDGWAIAAIAGVLLFGTYFDHYALPLIAPLCVLAAAWFGDGAAGLVLVSGRTRWRVPAGVAMMVLITFVSLQTVNDNRRARGWGPQVERMADFIRPQLRDCLYVFDGEPALYRLTGSCLPTRWPFPSHLTLTRESRAIGGEPMAEVARIMAKRPEFVVASTRPDRDLSPEVLAYMTRLLERDYAPALEVPVGSRSRIVYRRRPGA</sequence>
<keyword evidence="4" id="KW-0808">Transferase</keyword>
<keyword evidence="10" id="KW-1185">Reference proteome</keyword>
<dbReference type="GO" id="GO:0005886">
    <property type="term" value="C:plasma membrane"/>
    <property type="evidence" value="ECO:0007669"/>
    <property type="project" value="UniProtKB-SubCell"/>
</dbReference>
<keyword evidence="7 8" id="KW-0472">Membrane</keyword>
<evidence type="ECO:0000313" key="10">
    <source>
        <dbReference type="Proteomes" id="UP000564677"/>
    </source>
</evidence>
<feature type="transmembrane region" description="Helical" evidence="8">
    <location>
        <begin position="327"/>
        <end position="346"/>
    </location>
</feature>
<evidence type="ECO:0000256" key="4">
    <source>
        <dbReference type="ARBA" id="ARBA00022679"/>
    </source>
</evidence>
<evidence type="ECO:0000256" key="1">
    <source>
        <dbReference type="ARBA" id="ARBA00004651"/>
    </source>
</evidence>
<evidence type="ECO:0000256" key="7">
    <source>
        <dbReference type="ARBA" id="ARBA00023136"/>
    </source>
</evidence>
<dbReference type="PANTHER" id="PTHR33908:SF3">
    <property type="entry name" value="UNDECAPRENYL PHOSPHATE-ALPHA-4-AMINO-4-DEOXY-L-ARABINOSE ARABINOSYL TRANSFERASE"/>
    <property type="match status" value="1"/>
</dbReference>
<dbReference type="PANTHER" id="PTHR33908">
    <property type="entry name" value="MANNOSYLTRANSFERASE YKCB-RELATED"/>
    <property type="match status" value="1"/>
</dbReference>
<comment type="caution">
    <text evidence="9">The sequence shown here is derived from an EMBL/GenBank/DDBJ whole genome shotgun (WGS) entry which is preliminary data.</text>
</comment>
<feature type="transmembrane region" description="Helical" evidence="8">
    <location>
        <begin position="217"/>
        <end position="233"/>
    </location>
</feature>
<feature type="transmembrane region" description="Helical" evidence="8">
    <location>
        <begin position="117"/>
        <end position="138"/>
    </location>
</feature>